<reference evidence="1 2" key="1">
    <citation type="journal article" date="2006" name="Science">
        <title>Genome of rice cluster I archaea -- the key methane producers in the rice rhizosphere.</title>
        <authorList>
            <person name="Erkel C."/>
            <person name="Kube M."/>
            <person name="Reinhardt R."/>
            <person name="Liesack W."/>
        </authorList>
    </citation>
    <scope>NUCLEOTIDE SEQUENCE [LARGE SCALE GENOMIC DNA]</scope>
    <source>
        <strain evidence="2">DSM 22066 / NBRC 105507 / MRE50</strain>
    </source>
</reference>
<evidence type="ECO:0000313" key="1">
    <source>
        <dbReference type="EMBL" id="CAJ37583.1"/>
    </source>
</evidence>
<dbReference type="Proteomes" id="UP000000663">
    <property type="component" value="Chromosome"/>
</dbReference>
<gene>
    <name evidence="1" type="ORF">RCIX2515</name>
</gene>
<keyword evidence="2" id="KW-1185">Reference proteome</keyword>
<dbReference type="eggNOG" id="arCOG12552">
    <property type="taxonomic scope" value="Archaea"/>
</dbReference>
<dbReference type="AlphaFoldDB" id="Q0W210"/>
<evidence type="ECO:0000313" key="2">
    <source>
        <dbReference type="Proteomes" id="UP000000663"/>
    </source>
</evidence>
<accession>Q0W210</accession>
<sequence length="111" mass="12826">MGWALPTFKAIGTFNTYKCNLVLSYQHHRMLFKRVWQNNNIRAKSMSFVVTFKVFSDEESGKLCASGVDHAIHTYAKTWNKLIKNIHEAVECHFDVPYTQVKITLMGTKVN</sequence>
<name>Q0W210_METAR</name>
<proteinExistence type="predicted"/>
<dbReference type="EMBL" id="AM114193">
    <property type="protein sequence ID" value="CAJ37583.1"/>
    <property type="molecule type" value="Genomic_DNA"/>
</dbReference>
<dbReference type="KEGG" id="rci:RCIX2515"/>
<protein>
    <submittedName>
        <fullName evidence="1">Uncharacterized protein</fullName>
    </submittedName>
</protein>
<organism evidence="1 2">
    <name type="scientific">Methanocella arvoryzae (strain DSM 22066 / NBRC 105507 / MRE50)</name>
    <dbReference type="NCBI Taxonomy" id="351160"/>
    <lineage>
        <taxon>Archaea</taxon>
        <taxon>Methanobacteriati</taxon>
        <taxon>Methanobacteriota</taxon>
        <taxon>Stenosarchaea group</taxon>
        <taxon>Methanomicrobia</taxon>
        <taxon>Methanocellales</taxon>
        <taxon>Methanocellaceae</taxon>
        <taxon>Methanocella</taxon>
    </lineage>
</organism>